<dbReference type="PANTHER" id="PTHR36054">
    <property type="entry name" value="PROTEIN SICKLE"/>
    <property type="match status" value="1"/>
</dbReference>
<feature type="region of interest" description="Disordered" evidence="1">
    <location>
        <begin position="1"/>
        <end position="31"/>
    </location>
</feature>
<feature type="compositionally biased region" description="Gly residues" evidence="1">
    <location>
        <begin position="232"/>
        <end position="267"/>
    </location>
</feature>
<feature type="compositionally biased region" description="Basic and acidic residues" evidence="1">
    <location>
        <begin position="1"/>
        <end position="20"/>
    </location>
</feature>
<organism evidence="2 3">
    <name type="scientific">Ficus carica</name>
    <name type="common">Common fig</name>
    <dbReference type="NCBI Taxonomy" id="3494"/>
    <lineage>
        <taxon>Eukaryota</taxon>
        <taxon>Viridiplantae</taxon>
        <taxon>Streptophyta</taxon>
        <taxon>Embryophyta</taxon>
        <taxon>Tracheophyta</taxon>
        <taxon>Spermatophyta</taxon>
        <taxon>Magnoliopsida</taxon>
        <taxon>eudicotyledons</taxon>
        <taxon>Gunneridae</taxon>
        <taxon>Pentapetalae</taxon>
        <taxon>rosids</taxon>
        <taxon>fabids</taxon>
        <taxon>Rosales</taxon>
        <taxon>Moraceae</taxon>
        <taxon>Ficeae</taxon>
        <taxon>Ficus</taxon>
    </lineage>
</organism>
<dbReference type="GO" id="GO:0035196">
    <property type="term" value="P:miRNA processing"/>
    <property type="evidence" value="ECO:0007669"/>
    <property type="project" value="InterPro"/>
</dbReference>
<dbReference type="EMBL" id="BTGU01000010">
    <property type="protein sequence ID" value="GMN40157.1"/>
    <property type="molecule type" value="Genomic_DNA"/>
</dbReference>
<protein>
    <submittedName>
        <fullName evidence="2">Uncharacterized protein</fullName>
    </submittedName>
</protein>
<dbReference type="GO" id="GO:0000398">
    <property type="term" value="P:mRNA splicing, via spliceosome"/>
    <property type="evidence" value="ECO:0007669"/>
    <property type="project" value="InterPro"/>
</dbReference>
<gene>
    <name evidence="2" type="ORF">TIFTF001_009387</name>
</gene>
<evidence type="ECO:0000313" key="3">
    <source>
        <dbReference type="Proteomes" id="UP001187192"/>
    </source>
</evidence>
<reference evidence="2" key="1">
    <citation type="submission" date="2023-07" db="EMBL/GenBank/DDBJ databases">
        <title>draft genome sequence of fig (Ficus carica).</title>
        <authorList>
            <person name="Takahashi T."/>
            <person name="Nishimura K."/>
        </authorList>
    </citation>
    <scope>NUCLEOTIDE SEQUENCE</scope>
</reference>
<dbReference type="AlphaFoldDB" id="A0AA87ZTQ1"/>
<dbReference type="Proteomes" id="UP001187192">
    <property type="component" value="Unassembled WGS sequence"/>
</dbReference>
<feature type="compositionally biased region" description="Basic and acidic residues" evidence="1">
    <location>
        <begin position="270"/>
        <end position="282"/>
    </location>
</feature>
<proteinExistence type="predicted"/>
<dbReference type="InterPro" id="IPR039292">
    <property type="entry name" value="SICKLE"/>
</dbReference>
<feature type="region of interest" description="Disordered" evidence="1">
    <location>
        <begin position="171"/>
        <end position="282"/>
    </location>
</feature>
<comment type="caution">
    <text evidence="2">The sequence shown here is derived from an EMBL/GenBank/DDBJ whole genome shotgun (WGS) entry which is preliminary data.</text>
</comment>
<name>A0AA87ZTQ1_FICCA</name>
<dbReference type="PANTHER" id="PTHR36054:SF2">
    <property type="entry name" value="PROTEIN SICKLE"/>
    <property type="match status" value="1"/>
</dbReference>
<sequence length="358" mass="38674">MEESEKRRERLRAMRAEAARSENSNSIEASAMPGYLSNPLVEISAAVSAQEESRRTPRFDFYTDPMAAFSGNNRRNNTNDQISSHFLTPPVNNGSPMFRSSSPLPAGPGNAGITPVAHQFQSNYPPNPRMYQPQGFGHNPISGSPMGMSRPFNMHQGNMDPSGMSRPFNMHQGNMDPSIGPGSAASYYNFPSNQPRESRFPSPRFGPTGSPSFNAGQGRADWHNHSPNPALGCGGSPGPGRGGGRWHGSRGSPGSGRRGGRGPGSGGHHFTMDRPQGPERFYDKSMIEDPWKFLEPVVMDASFSSSNTPDSSKSWIPRYIGAKKAKVSDATNKSSSQPSLAEYLASSFDEAVNDESST</sequence>
<dbReference type="InterPro" id="IPR028265">
    <property type="entry name" value="TTDN1/SICKLE"/>
</dbReference>
<evidence type="ECO:0000313" key="2">
    <source>
        <dbReference type="EMBL" id="GMN40157.1"/>
    </source>
</evidence>
<accession>A0AA87ZTQ1</accession>
<dbReference type="Pfam" id="PF15502">
    <property type="entry name" value="MPLKIP"/>
    <property type="match status" value="1"/>
</dbReference>
<evidence type="ECO:0000256" key="1">
    <source>
        <dbReference type="SAM" id="MobiDB-lite"/>
    </source>
</evidence>
<keyword evidence="3" id="KW-1185">Reference proteome</keyword>